<keyword evidence="3" id="KW-1185">Reference proteome</keyword>
<keyword evidence="1" id="KW-0812">Transmembrane</keyword>
<evidence type="ECO:0000313" key="3">
    <source>
        <dbReference type="Proteomes" id="UP000708148"/>
    </source>
</evidence>
<feature type="transmembrane region" description="Helical" evidence="1">
    <location>
        <begin position="102"/>
        <end position="123"/>
    </location>
</feature>
<feature type="transmembrane region" description="Helical" evidence="1">
    <location>
        <begin position="73"/>
        <end position="96"/>
    </location>
</feature>
<proteinExistence type="predicted"/>
<keyword evidence="1" id="KW-0472">Membrane</keyword>
<protein>
    <submittedName>
        <fullName evidence="2">Uncharacterized protein</fullName>
    </submittedName>
</protein>
<dbReference type="Proteomes" id="UP000708148">
    <property type="component" value="Unassembled WGS sequence"/>
</dbReference>
<gene>
    <name evidence="2" type="ORF">OSTQU699_LOCUS5954</name>
</gene>
<comment type="caution">
    <text evidence="2">The sequence shown here is derived from an EMBL/GenBank/DDBJ whole genome shotgun (WGS) entry which is preliminary data.</text>
</comment>
<sequence>MTVPTPFCTFPSTCLSALEKIDKTICSNAYRVATGCNTISMLDFKNVCALASVQVHGRWSAVPSVNNHLRKRLSLFILLHVCEHLFHFVIVNLRVLGSSVFVWAWFLGSERLCIPYPLSWWFLGRIRMVTMNQVQAGNLDLLVQSRSISLLRRHQSLRLCVPPNQKI</sequence>
<accession>A0A8S1J096</accession>
<dbReference type="EMBL" id="CAJHUC010001304">
    <property type="protein sequence ID" value="CAD7700595.1"/>
    <property type="molecule type" value="Genomic_DNA"/>
</dbReference>
<evidence type="ECO:0000313" key="2">
    <source>
        <dbReference type="EMBL" id="CAD7700595.1"/>
    </source>
</evidence>
<evidence type="ECO:0000256" key="1">
    <source>
        <dbReference type="SAM" id="Phobius"/>
    </source>
</evidence>
<name>A0A8S1J096_9CHLO</name>
<reference evidence="2" key="1">
    <citation type="submission" date="2020-12" db="EMBL/GenBank/DDBJ databases">
        <authorList>
            <person name="Iha C."/>
        </authorList>
    </citation>
    <scope>NUCLEOTIDE SEQUENCE</scope>
</reference>
<organism evidence="2 3">
    <name type="scientific">Ostreobium quekettii</name>
    <dbReference type="NCBI Taxonomy" id="121088"/>
    <lineage>
        <taxon>Eukaryota</taxon>
        <taxon>Viridiplantae</taxon>
        <taxon>Chlorophyta</taxon>
        <taxon>core chlorophytes</taxon>
        <taxon>Ulvophyceae</taxon>
        <taxon>TCBD clade</taxon>
        <taxon>Bryopsidales</taxon>
        <taxon>Ostreobineae</taxon>
        <taxon>Ostreobiaceae</taxon>
        <taxon>Ostreobium</taxon>
    </lineage>
</organism>
<keyword evidence="1" id="KW-1133">Transmembrane helix</keyword>
<dbReference type="AlphaFoldDB" id="A0A8S1J096"/>